<feature type="coiled-coil region" evidence="1">
    <location>
        <begin position="75"/>
        <end position="102"/>
    </location>
</feature>
<evidence type="ECO:0000313" key="3">
    <source>
        <dbReference type="EMBL" id="CAG5111582.1"/>
    </source>
</evidence>
<proteinExistence type="predicted"/>
<reference evidence="3 4" key="1">
    <citation type="submission" date="2021-04" db="EMBL/GenBank/DDBJ databases">
        <authorList>
            <person name="Bliznina A."/>
        </authorList>
    </citation>
    <scope>NUCLEOTIDE SEQUENCE [LARGE SCALE GENOMIC DNA]</scope>
</reference>
<evidence type="ECO:0000313" key="4">
    <source>
        <dbReference type="Proteomes" id="UP001158576"/>
    </source>
</evidence>
<feature type="region of interest" description="Disordered" evidence="2">
    <location>
        <begin position="283"/>
        <end position="325"/>
    </location>
</feature>
<dbReference type="Proteomes" id="UP001158576">
    <property type="component" value="Chromosome 2"/>
</dbReference>
<dbReference type="EMBL" id="OU015567">
    <property type="protein sequence ID" value="CAG5111582.1"/>
    <property type="molecule type" value="Genomic_DNA"/>
</dbReference>
<feature type="compositionally biased region" description="Basic residues" evidence="2">
    <location>
        <begin position="298"/>
        <end position="325"/>
    </location>
</feature>
<sequence>MTEVLYPTVSETLPKAEPEIKNANVKPSVIRNWQRFIDFILRHLSQITLSYESWAAEEESLFCGALEFIEKLEGAALSLSDLKKMAKKLKELKEKADQANLDKYGHPIPGAENPNPDPSPIFSYLDLMCRLKNLSSVAGDFQKSLKKNNVAGLEDQAQVQKYWKALCLPRVDLSQISMKDSTAGPKEIWMALCRTVFHLSFKYLQLAADTSGIDLLADSELVAYNLVNDEQKQAERIVKAISEKLGKGAANDPKEMSLADRLAALGAKEVETEKELVGMSEAGTIILPASPPEQAPLKKGKKGTKSKRAGSSKMTRGHHRKGKKK</sequence>
<keyword evidence="4" id="KW-1185">Reference proteome</keyword>
<protein>
    <submittedName>
        <fullName evidence="3">Oidioi.mRNA.OKI2018_I69.chr2.g5873.t1.cds</fullName>
    </submittedName>
</protein>
<name>A0ABN7T3F4_OIKDI</name>
<accession>A0ABN7T3F4</accession>
<keyword evidence="1" id="KW-0175">Coiled coil</keyword>
<evidence type="ECO:0000256" key="1">
    <source>
        <dbReference type="SAM" id="Coils"/>
    </source>
</evidence>
<organism evidence="3 4">
    <name type="scientific">Oikopleura dioica</name>
    <name type="common">Tunicate</name>
    <dbReference type="NCBI Taxonomy" id="34765"/>
    <lineage>
        <taxon>Eukaryota</taxon>
        <taxon>Metazoa</taxon>
        <taxon>Chordata</taxon>
        <taxon>Tunicata</taxon>
        <taxon>Appendicularia</taxon>
        <taxon>Copelata</taxon>
        <taxon>Oikopleuridae</taxon>
        <taxon>Oikopleura</taxon>
    </lineage>
</organism>
<evidence type="ECO:0000256" key="2">
    <source>
        <dbReference type="SAM" id="MobiDB-lite"/>
    </source>
</evidence>
<gene>
    <name evidence="3" type="ORF">OKIOD_LOCUS14638</name>
</gene>